<keyword evidence="4" id="KW-1185">Reference proteome</keyword>
<organism evidence="3 4">
    <name type="scientific">Chloropicon roscoffensis</name>
    <dbReference type="NCBI Taxonomy" id="1461544"/>
    <lineage>
        <taxon>Eukaryota</taxon>
        <taxon>Viridiplantae</taxon>
        <taxon>Chlorophyta</taxon>
        <taxon>Chloropicophyceae</taxon>
        <taxon>Chloropicales</taxon>
        <taxon>Chloropicaceae</taxon>
        <taxon>Chloropicon</taxon>
    </lineage>
</organism>
<dbReference type="PANTHER" id="PTHR43685:SF2">
    <property type="entry name" value="GLYCOSYLTRANSFERASE 2-LIKE DOMAIN-CONTAINING PROTEIN"/>
    <property type="match status" value="1"/>
</dbReference>
<dbReference type="Pfam" id="PF00535">
    <property type="entry name" value="Glycos_transf_2"/>
    <property type="match status" value="1"/>
</dbReference>
<dbReference type="Gene3D" id="2.60.120.260">
    <property type="entry name" value="Galactose-binding domain-like"/>
    <property type="match status" value="1"/>
</dbReference>
<keyword evidence="1" id="KW-0472">Membrane</keyword>
<reference evidence="3 4" key="1">
    <citation type="submission" date="2024-03" db="EMBL/GenBank/DDBJ databases">
        <title>Complete genome sequence of the green alga Chloropicon roscoffensis RCC1871.</title>
        <authorList>
            <person name="Lemieux C."/>
            <person name="Pombert J.-F."/>
            <person name="Otis C."/>
            <person name="Turmel M."/>
        </authorList>
    </citation>
    <scope>NUCLEOTIDE SEQUENCE [LARGE SCALE GENOMIC DNA]</scope>
    <source>
        <strain evidence="3 4">RCC1871</strain>
    </source>
</reference>
<protein>
    <submittedName>
        <fullName evidence="3">Nucleotide-diphospho-sugar transferase</fullName>
    </submittedName>
</protein>
<dbReference type="Gene3D" id="1.25.40.10">
    <property type="entry name" value="Tetratricopeptide repeat domain"/>
    <property type="match status" value="1"/>
</dbReference>
<accession>A0AAX4P7G8</accession>
<dbReference type="SUPFAM" id="SSF48452">
    <property type="entry name" value="TPR-like"/>
    <property type="match status" value="1"/>
</dbReference>
<keyword evidence="1" id="KW-1133">Transmembrane helix</keyword>
<dbReference type="GO" id="GO:0016740">
    <property type="term" value="F:transferase activity"/>
    <property type="evidence" value="ECO:0007669"/>
    <property type="project" value="UniProtKB-KW"/>
</dbReference>
<evidence type="ECO:0000313" key="3">
    <source>
        <dbReference type="EMBL" id="WZN61580.1"/>
    </source>
</evidence>
<dbReference type="EMBL" id="CP151504">
    <property type="protein sequence ID" value="WZN61580.1"/>
    <property type="molecule type" value="Genomic_DNA"/>
</dbReference>
<evidence type="ECO:0000313" key="4">
    <source>
        <dbReference type="Proteomes" id="UP001472866"/>
    </source>
</evidence>
<dbReference type="Gene3D" id="3.90.550.10">
    <property type="entry name" value="Spore Coat Polysaccharide Biosynthesis Protein SpsA, Chain A"/>
    <property type="match status" value="1"/>
</dbReference>
<proteinExistence type="predicted"/>
<name>A0AAX4P7G8_9CHLO</name>
<dbReference type="AlphaFoldDB" id="A0AAX4P7G8"/>
<feature type="domain" description="Glycosyltransferase 2-like" evidence="2">
    <location>
        <begin position="110"/>
        <end position="230"/>
    </location>
</feature>
<dbReference type="InterPro" id="IPR011990">
    <property type="entry name" value="TPR-like_helical_dom_sf"/>
</dbReference>
<feature type="transmembrane region" description="Helical" evidence="1">
    <location>
        <begin position="12"/>
        <end position="29"/>
    </location>
</feature>
<evidence type="ECO:0000256" key="1">
    <source>
        <dbReference type="SAM" id="Phobius"/>
    </source>
</evidence>
<dbReference type="InterPro" id="IPR029044">
    <property type="entry name" value="Nucleotide-diphossugar_trans"/>
</dbReference>
<gene>
    <name evidence="3" type="ORF">HKI87_04g31150</name>
</gene>
<dbReference type="InterPro" id="IPR001173">
    <property type="entry name" value="Glyco_trans_2-like"/>
</dbReference>
<sequence length="731" mass="82217">MGRKGARGKVPAWLVVVAFTQLALTLWFVRSIGAGPSAKQEEARPREVVEVVETTPAVTVAKEKPSSVAPLNDTTLDQFILFPKTKEIHESKVTPEFDQPVPQGEAVFFSIVIAAYNQGGLLQETVDSILKQTFRDWELVIVDDGSTDNTWDVSNQIVERNADRRIKILRKENGGLSDARNYGMRFAKGNWLCMLDSDDLLGKEYLSKAASLALQGADIVVGCMENFDAVSSVWCFPEGYSIVGLSHWNKFHASVLMSSRLVKSIGGYDQSLLWGLEDWNFWLSASRHRPRVMHLPEITFYYRHHHGSSMRKEMFRVALDESKAMVRTNHPDLFEPYQLLLDHDAIGAMRPESLDRLEKKTLKFPGLARPHFWKGLYYKHQQNYEGAIMELQTACKLLEGGGLPEEQVDWQPYYHLALTYEKIGNYAAAAGAIDKAFARGYFDEILACKYRLQRLLEGEGVESQGNAKVTSLPSYWDPVKVNRNPEVDKINQGTLAGRMRHLEDLRRRQDDVAGALSDAKSILRHAHELKCGDDSKRTRTNFVLNAHFEEGEGQSWLAFEKGFRVERAASHPEGVDGNSLVLENTGDGEKSGANQVVQLHQSEAAPILVSAWSRPEGVSGGEDDGYSLYVDITYSDGTNEWGFILRFNPSDRVWQRRHALLNRSRPIAQLNVYCMLRGHKGRAYFDDVVVAPFRKFGCACLPGEMYSPSHTRSCVPCPKNKVCSFGYPLAD</sequence>
<dbReference type="PANTHER" id="PTHR43685">
    <property type="entry name" value="GLYCOSYLTRANSFERASE"/>
    <property type="match status" value="1"/>
</dbReference>
<dbReference type="Proteomes" id="UP001472866">
    <property type="component" value="Chromosome 04"/>
</dbReference>
<keyword evidence="3" id="KW-0808">Transferase</keyword>
<dbReference type="InterPro" id="IPR050834">
    <property type="entry name" value="Glycosyltransf_2"/>
</dbReference>
<keyword evidence="1" id="KW-0812">Transmembrane</keyword>
<dbReference type="SUPFAM" id="SSF53448">
    <property type="entry name" value="Nucleotide-diphospho-sugar transferases"/>
    <property type="match status" value="1"/>
</dbReference>
<evidence type="ECO:0000259" key="2">
    <source>
        <dbReference type="Pfam" id="PF00535"/>
    </source>
</evidence>